<dbReference type="Proteomes" id="UP000007346">
    <property type="component" value="Chromosome"/>
</dbReference>
<accession>J9US64</accession>
<dbReference type="HOGENOM" id="CLU_1515071_0_0_12"/>
<dbReference type="SUPFAM" id="SSF52540">
    <property type="entry name" value="P-loop containing nucleoside triphosphate hydrolases"/>
    <property type="match status" value="1"/>
</dbReference>
<dbReference type="EMBL" id="CP003490">
    <property type="protein sequence ID" value="AFR70114.1"/>
    <property type="molecule type" value="Genomic_DNA"/>
</dbReference>
<organism evidence="1 2">
    <name type="scientific">Brachyspira pilosicoli B2904</name>
    <dbReference type="NCBI Taxonomy" id="1133568"/>
    <lineage>
        <taxon>Bacteria</taxon>
        <taxon>Pseudomonadati</taxon>
        <taxon>Spirochaetota</taxon>
        <taxon>Spirochaetia</taxon>
        <taxon>Brachyspirales</taxon>
        <taxon>Brachyspiraceae</taxon>
        <taxon>Brachyspira</taxon>
    </lineage>
</organism>
<name>J9US64_BRAPL</name>
<dbReference type="AlphaFoldDB" id="J9US64"/>
<dbReference type="KEGG" id="bpj:B2904_orf769"/>
<evidence type="ECO:0000313" key="1">
    <source>
        <dbReference type="EMBL" id="AFR70114.1"/>
    </source>
</evidence>
<proteinExistence type="predicted"/>
<reference evidence="1 2" key="1">
    <citation type="journal article" date="2012" name="BMC Genomics">
        <title>Comparative genomics of Brachyspira pilosicoli strains: genome rearrangements, reductions and correlation of genetic compliment with phenotypic diversity.</title>
        <authorList>
            <person name="Mappley L.J."/>
            <person name="Black M.L."/>
            <person name="Abuoun M."/>
            <person name="Darby A.C."/>
            <person name="Woodward M.J."/>
            <person name="Parkhill J."/>
            <person name="Turner A.K."/>
            <person name="Bellgard M.I."/>
            <person name="La T."/>
            <person name="Phillips N.D."/>
            <person name="La Ragione R.M."/>
            <person name="Hampson D.J."/>
        </authorList>
    </citation>
    <scope>NUCLEOTIDE SEQUENCE [LARGE SCALE GENOMIC DNA]</scope>
    <source>
        <strain evidence="1">B2904</strain>
    </source>
</reference>
<protein>
    <recommendedName>
        <fullName evidence="3">AAA domain-containing protein</fullName>
    </recommendedName>
</protein>
<evidence type="ECO:0008006" key="3">
    <source>
        <dbReference type="Google" id="ProtNLM"/>
    </source>
</evidence>
<sequence>MQKIIIRNLLVVKDFEMEINKFNLIIGEQSSGKSTISKTIYFFYDLRVQLKLSIYQNLHNFNIKQFSFILINLFNDLFGITDKNLYIKFEYKENIYIEIINKNGNIEINYSENIINFVNKLIETVFITNNSNIMNNINLQTIQVLDKTIGIEIENFFEDDSMIYYFTSFKKYNKFTK</sequence>
<dbReference type="InterPro" id="IPR027417">
    <property type="entry name" value="P-loop_NTPase"/>
</dbReference>
<gene>
    <name evidence="1" type="ORF">B2904_orf769</name>
</gene>
<dbReference type="PATRIC" id="fig|1133568.3.peg.765"/>
<dbReference type="RefSeq" id="WP_014935588.1">
    <property type="nucleotide sequence ID" value="NC_018607.1"/>
</dbReference>
<evidence type="ECO:0000313" key="2">
    <source>
        <dbReference type="Proteomes" id="UP000007346"/>
    </source>
</evidence>